<organism evidence="1">
    <name type="scientific">Clostridium butyricum</name>
    <dbReference type="NCBI Taxonomy" id="1492"/>
    <lineage>
        <taxon>Bacteria</taxon>
        <taxon>Bacillati</taxon>
        <taxon>Bacillota</taxon>
        <taxon>Clostridia</taxon>
        <taxon>Eubacteriales</taxon>
        <taxon>Clostridiaceae</taxon>
        <taxon>Clostridium</taxon>
    </lineage>
</organism>
<dbReference type="EMBL" id="CACRTU010000022">
    <property type="protein sequence ID" value="VYU43197.1"/>
    <property type="molecule type" value="Genomic_DNA"/>
</dbReference>
<evidence type="ECO:0000313" key="1">
    <source>
        <dbReference type="EMBL" id="VYU43197.1"/>
    </source>
</evidence>
<dbReference type="AlphaFoldDB" id="A0A6N3EXI2"/>
<accession>A0A6N3EXI2</accession>
<sequence>MIILSLIKINGHKENMKYYNDHILLILYEIIEEFETEESKKLGMN</sequence>
<protein>
    <submittedName>
        <fullName evidence="1">Uncharacterized protein</fullName>
    </submittedName>
</protein>
<reference evidence="1" key="1">
    <citation type="submission" date="2019-11" db="EMBL/GenBank/DDBJ databases">
        <authorList>
            <person name="Feng L."/>
        </authorList>
    </citation>
    <scope>NUCLEOTIDE SEQUENCE</scope>
    <source>
        <strain evidence="1">CButyricumLFYP62</strain>
    </source>
</reference>
<proteinExistence type="predicted"/>
<gene>
    <name evidence="1" type="ORF">CBLFYP62_02348</name>
</gene>
<name>A0A6N3EXI2_CLOBU</name>